<proteinExistence type="predicted"/>
<dbReference type="Proteomes" id="UP000030686">
    <property type="component" value="Unassembled WGS sequence"/>
</dbReference>
<dbReference type="STRING" id="1365484.W6Q2W2"/>
<organism evidence="1 2">
    <name type="scientific">Penicillium roqueforti (strain FM164)</name>
    <dbReference type="NCBI Taxonomy" id="1365484"/>
    <lineage>
        <taxon>Eukaryota</taxon>
        <taxon>Fungi</taxon>
        <taxon>Dikarya</taxon>
        <taxon>Ascomycota</taxon>
        <taxon>Pezizomycotina</taxon>
        <taxon>Eurotiomycetes</taxon>
        <taxon>Eurotiomycetidae</taxon>
        <taxon>Eurotiales</taxon>
        <taxon>Aspergillaceae</taxon>
        <taxon>Penicillium</taxon>
    </lineage>
</organism>
<gene>
    <name evidence="1" type="ORF">PROQFM164_S02g001053</name>
</gene>
<protein>
    <submittedName>
        <fullName evidence="1">Genomic scaffold, ProqFM164S02</fullName>
    </submittedName>
</protein>
<dbReference type="AlphaFoldDB" id="W6Q2W2"/>
<sequence length="91" mass="10067">MTSPLLSQQIILPPKPWPKRVAGVPCYLANDANDKGPVIPLCYRSRSRIDISQDLNLRDSDASLDVISDLLRGFFAKDQISTTKSLGRHSS</sequence>
<accession>W6Q2W2</accession>
<dbReference type="OrthoDB" id="4155294at2759"/>
<keyword evidence="2" id="KW-1185">Reference proteome</keyword>
<evidence type="ECO:0000313" key="2">
    <source>
        <dbReference type="Proteomes" id="UP000030686"/>
    </source>
</evidence>
<name>W6Q2W2_PENRF</name>
<evidence type="ECO:0000313" key="1">
    <source>
        <dbReference type="EMBL" id="CDM30903.1"/>
    </source>
</evidence>
<dbReference type="EMBL" id="HG792016">
    <property type="protein sequence ID" value="CDM30903.1"/>
    <property type="molecule type" value="Genomic_DNA"/>
</dbReference>
<reference evidence="1" key="1">
    <citation type="journal article" date="2014" name="Nat. Commun.">
        <title>Multiple recent horizontal transfers of a large genomic region in cheese making fungi.</title>
        <authorList>
            <person name="Cheeseman K."/>
            <person name="Ropars J."/>
            <person name="Renault P."/>
            <person name="Dupont J."/>
            <person name="Gouzy J."/>
            <person name="Branca A."/>
            <person name="Abraham A.L."/>
            <person name="Ceppi M."/>
            <person name="Conseiller E."/>
            <person name="Debuchy R."/>
            <person name="Malagnac F."/>
            <person name="Goarin A."/>
            <person name="Silar P."/>
            <person name="Lacoste S."/>
            <person name="Sallet E."/>
            <person name="Bensimon A."/>
            <person name="Giraud T."/>
            <person name="Brygoo Y."/>
        </authorList>
    </citation>
    <scope>NUCLEOTIDE SEQUENCE [LARGE SCALE GENOMIC DNA]</scope>
    <source>
        <strain evidence="1">FM164</strain>
    </source>
</reference>